<feature type="domain" description="C2H2-type" evidence="10">
    <location>
        <begin position="392"/>
        <end position="421"/>
    </location>
</feature>
<keyword evidence="5" id="KW-0805">Transcription regulation</keyword>
<proteinExistence type="predicted"/>
<evidence type="ECO:0000256" key="9">
    <source>
        <dbReference type="SAM" id="MobiDB-lite"/>
    </source>
</evidence>
<organism evidence="11">
    <name type="scientific">Medioppia subpectinata</name>
    <dbReference type="NCBI Taxonomy" id="1979941"/>
    <lineage>
        <taxon>Eukaryota</taxon>
        <taxon>Metazoa</taxon>
        <taxon>Ecdysozoa</taxon>
        <taxon>Arthropoda</taxon>
        <taxon>Chelicerata</taxon>
        <taxon>Arachnida</taxon>
        <taxon>Acari</taxon>
        <taxon>Acariformes</taxon>
        <taxon>Sarcoptiformes</taxon>
        <taxon>Oribatida</taxon>
        <taxon>Brachypylina</taxon>
        <taxon>Oppioidea</taxon>
        <taxon>Oppiidae</taxon>
        <taxon>Medioppia</taxon>
    </lineage>
</organism>
<feature type="domain" description="C2H2-type" evidence="10">
    <location>
        <begin position="72"/>
        <end position="102"/>
    </location>
</feature>
<feature type="domain" description="C2H2-type" evidence="10">
    <location>
        <begin position="423"/>
        <end position="453"/>
    </location>
</feature>
<keyword evidence="6" id="KW-0804">Transcription</keyword>
<evidence type="ECO:0000313" key="12">
    <source>
        <dbReference type="Proteomes" id="UP000759131"/>
    </source>
</evidence>
<gene>
    <name evidence="11" type="ORF">OSB1V03_LOCUS1173</name>
</gene>
<keyword evidence="4" id="KW-0862">Zinc</keyword>
<feature type="domain" description="C2H2-type" evidence="10">
    <location>
        <begin position="332"/>
        <end position="362"/>
    </location>
</feature>
<evidence type="ECO:0000256" key="2">
    <source>
        <dbReference type="ARBA" id="ARBA00022723"/>
    </source>
</evidence>
<feature type="domain" description="C2H2-type" evidence="10">
    <location>
        <begin position="200"/>
        <end position="224"/>
    </location>
</feature>
<evidence type="ECO:0000259" key="10">
    <source>
        <dbReference type="PROSITE" id="PS50157"/>
    </source>
</evidence>
<reference evidence="11" key="1">
    <citation type="submission" date="2020-11" db="EMBL/GenBank/DDBJ databases">
        <authorList>
            <person name="Tran Van P."/>
        </authorList>
    </citation>
    <scope>NUCLEOTIDE SEQUENCE</scope>
</reference>
<evidence type="ECO:0000313" key="11">
    <source>
        <dbReference type="EMBL" id="CAD7620692.1"/>
    </source>
</evidence>
<name>A0A7R9KFA1_9ACAR</name>
<dbReference type="EMBL" id="OC854887">
    <property type="protein sequence ID" value="CAD7620692.1"/>
    <property type="molecule type" value="Genomic_DNA"/>
</dbReference>
<evidence type="ECO:0000256" key="3">
    <source>
        <dbReference type="ARBA" id="ARBA00022771"/>
    </source>
</evidence>
<dbReference type="PROSITE" id="PS00028">
    <property type="entry name" value="ZINC_FINGER_C2H2_1"/>
    <property type="match status" value="11"/>
</dbReference>
<keyword evidence="2" id="KW-0479">Metal-binding</keyword>
<dbReference type="Pfam" id="PF00096">
    <property type="entry name" value="zf-C2H2"/>
    <property type="match status" value="5"/>
</dbReference>
<comment type="subcellular location">
    <subcellularLocation>
        <location evidence="1">Nucleus</location>
    </subcellularLocation>
</comment>
<feature type="compositionally biased region" description="Acidic residues" evidence="9">
    <location>
        <begin position="1"/>
        <end position="14"/>
    </location>
</feature>
<dbReference type="SMART" id="SM00355">
    <property type="entry name" value="ZnF_C2H2"/>
    <property type="match status" value="14"/>
</dbReference>
<feature type="domain" description="C2H2-type" evidence="10">
    <location>
        <begin position="102"/>
        <end position="131"/>
    </location>
</feature>
<evidence type="ECO:0000256" key="6">
    <source>
        <dbReference type="ARBA" id="ARBA00023163"/>
    </source>
</evidence>
<keyword evidence="12" id="KW-1185">Reference proteome</keyword>
<dbReference type="InterPro" id="IPR051061">
    <property type="entry name" value="Zinc_finger_trans_reg"/>
</dbReference>
<protein>
    <recommendedName>
        <fullName evidence="10">C2H2-type domain-containing protein</fullName>
    </recommendedName>
</protein>
<dbReference type="PANTHER" id="PTHR46179">
    <property type="entry name" value="ZINC FINGER PROTEIN"/>
    <property type="match status" value="1"/>
</dbReference>
<dbReference type="Gene3D" id="3.30.160.60">
    <property type="entry name" value="Classic Zinc Finger"/>
    <property type="match status" value="7"/>
</dbReference>
<dbReference type="PANTHER" id="PTHR46179:SF13">
    <property type="entry name" value="C2H2-TYPE DOMAIN-CONTAINING PROTEIN"/>
    <property type="match status" value="1"/>
</dbReference>
<accession>A0A7R9KFA1</accession>
<dbReference type="InterPro" id="IPR036236">
    <property type="entry name" value="Znf_C2H2_sf"/>
</dbReference>
<feature type="region of interest" description="Disordered" evidence="9">
    <location>
        <begin position="1"/>
        <end position="28"/>
    </location>
</feature>
<evidence type="ECO:0000256" key="1">
    <source>
        <dbReference type="ARBA" id="ARBA00004123"/>
    </source>
</evidence>
<keyword evidence="3 8" id="KW-0863">Zinc-finger</keyword>
<evidence type="ECO:0000256" key="7">
    <source>
        <dbReference type="ARBA" id="ARBA00023242"/>
    </source>
</evidence>
<dbReference type="OrthoDB" id="10039931at2759"/>
<dbReference type="AlphaFoldDB" id="A0A7R9KFA1"/>
<feature type="domain" description="C2H2-type" evidence="10">
    <location>
        <begin position="133"/>
        <end position="162"/>
    </location>
</feature>
<dbReference type="GO" id="GO:0005634">
    <property type="term" value="C:nucleus"/>
    <property type="evidence" value="ECO:0007669"/>
    <property type="project" value="UniProtKB-SubCell"/>
</dbReference>
<evidence type="ECO:0000256" key="4">
    <source>
        <dbReference type="ARBA" id="ARBA00022833"/>
    </source>
</evidence>
<dbReference type="GO" id="GO:0008270">
    <property type="term" value="F:zinc ion binding"/>
    <property type="evidence" value="ECO:0007669"/>
    <property type="project" value="UniProtKB-KW"/>
</dbReference>
<dbReference type="GO" id="GO:0006357">
    <property type="term" value="P:regulation of transcription by RNA polymerase II"/>
    <property type="evidence" value="ECO:0007669"/>
    <property type="project" value="TreeGrafter"/>
</dbReference>
<evidence type="ECO:0000256" key="5">
    <source>
        <dbReference type="ARBA" id="ARBA00023015"/>
    </source>
</evidence>
<feature type="domain" description="C2H2-type" evidence="10">
    <location>
        <begin position="170"/>
        <end position="199"/>
    </location>
</feature>
<keyword evidence="7" id="KW-0539">Nucleus</keyword>
<dbReference type="InterPro" id="IPR013087">
    <property type="entry name" value="Znf_C2H2_type"/>
</dbReference>
<evidence type="ECO:0000256" key="8">
    <source>
        <dbReference type="PROSITE-ProRule" id="PRU00042"/>
    </source>
</evidence>
<feature type="domain" description="C2H2-type" evidence="10">
    <location>
        <begin position="362"/>
        <end position="391"/>
    </location>
</feature>
<dbReference type="PROSITE" id="PS50157">
    <property type="entry name" value="ZINC_FINGER_C2H2_2"/>
    <property type="match status" value="10"/>
</dbReference>
<dbReference type="Proteomes" id="UP000759131">
    <property type="component" value="Unassembled WGS sequence"/>
</dbReference>
<dbReference type="EMBL" id="CAJPIZ010000312">
    <property type="protein sequence ID" value="CAG2101122.1"/>
    <property type="molecule type" value="Genomic_DNA"/>
</dbReference>
<dbReference type="SUPFAM" id="SSF57667">
    <property type="entry name" value="beta-beta-alpha zinc fingers"/>
    <property type="match status" value="4"/>
</dbReference>
<sequence>MDYNNEDINEDSDESYGKELNEDMTESTDNVKTNARKIQRVMKWDSNQSLSESLRYNRTERKKYFDFNTNAFICPINECHKSFGTDIRFYGHLYGTHSNQAFKCKVKGCDKVCKNMTCLSSHARTHENRRIRYRCEYKECHKTFLSRPGLKKHSMTHSTQSTSTPIVKKFKCHYSECQKRFARKEGLTEHLERHSSVRPYRCDFIGCGKCFKTFPDLRRHSLVHKTGPTFRCDVDRCVNMFYTEYHRSLHHKSVHNYCPKESAVYVEKAMEEVIEDLDNNCMETTETIDSNNDNKSIKQESVKTDSNHSTADILINNRTEREKCFDLNAKTFKCPLNCCNKSYATNARFLKHLHRFHTNRRFECEFNDCNKVFKTQFELKIHSGIHLSDKPFKCHYNGCDYETHSNKILNRHFVIHSTERPVFRCDVIDCGKTLKSKLSLEKHIQNMHVSGPTLKCGINGCSDMFTNEHQKRKHQTLVHNREPLAYKRLKHRCDWPGCEWTGRGIAEHKRSHTGEKRYQCLWPDCGQQFRKSCHLTNHMNVHNNVRPYACHWPGCQYRATNSANLIAHIKQVHKM</sequence>
<feature type="domain" description="C2H2-type" evidence="10">
    <location>
        <begin position="518"/>
        <end position="547"/>
    </location>
</feature>
<dbReference type="FunFam" id="3.30.160.60:FF:002343">
    <property type="entry name" value="Zinc finger protein 33A"/>
    <property type="match status" value="1"/>
</dbReference>